<dbReference type="PANTHER" id="PTHR46704">
    <property type="entry name" value="CXC DOMAIN-CONTAINING PROTEIN-RELATED"/>
    <property type="match status" value="1"/>
</dbReference>
<dbReference type="EMBL" id="JAINUG010000011">
    <property type="protein sequence ID" value="KAJ8414830.1"/>
    <property type="molecule type" value="Genomic_DNA"/>
</dbReference>
<dbReference type="AlphaFoldDB" id="A0AAD7T5Q8"/>
<organism evidence="1 2">
    <name type="scientific">Aldrovandia affinis</name>
    <dbReference type="NCBI Taxonomy" id="143900"/>
    <lineage>
        <taxon>Eukaryota</taxon>
        <taxon>Metazoa</taxon>
        <taxon>Chordata</taxon>
        <taxon>Craniata</taxon>
        <taxon>Vertebrata</taxon>
        <taxon>Euteleostomi</taxon>
        <taxon>Actinopterygii</taxon>
        <taxon>Neopterygii</taxon>
        <taxon>Teleostei</taxon>
        <taxon>Notacanthiformes</taxon>
        <taxon>Halosauridae</taxon>
        <taxon>Aldrovandia</taxon>
    </lineage>
</organism>
<evidence type="ECO:0000313" key="1">
    <source>
        <dbReference type="EMBL" id="KAJ8414830.1"/>
    </source>
</evidence>
<evidence type="ECO:0000313" key="2">
    <source>
        <dbReference type="Proteomes" id="UP001221898"/>
    </source>
</evidence>
<accession>A0AAD7T5Q8</accession>
<dbReference type="PANTHER" id="PTHR46704:SF1">
    <property type="entry name" value="TELOMERE LENGTH REGULATION PROTEIN TEL2 HOMOLOG"/>
    <property type="match status" value="1"/>
</dbReference>
<keyword evidence="2" id="KW-1185">Reference proteome</keyword>
<gene>
    <name evidence="1" type="ORF">AAFF_G00023530</name>
</gene>
<dbReference type="Proteomes" id="UP001221898">
    <property type="component" value="Unassembled WGS sequence"/>
</dbReference>
<comment type="caution">
    <text evidence="1">The sequence shown here is derived from an EMBL/GenBank/DDBJ whole genome shotgun (WGS) entry which is preliminary data.</text>
</comment>
<sequence length="349" mass="39455">MPDLFFCSDQQNYARFLIYFGYFLEHIEETHPGSEKLLRAGAISVARSEIPGNRCHTDKTIEETAMRWLKSNSGSGTYSAGICGITSNYEASQRHILTAHAKGEFVEAMWNMTSGRDEHTEKQQRDLRPREITRSEEQVQQTVDAFQSFINPFQLETSQPLTSLTSGAAMPEEVRCDVLNALKNGQSQKEQFIRDRLLTNKVPFFQPIKRNRFKTMSSTTPKRKLVASNQKVIQYKATSGFIFQIFIKSQVLQSQISISDLMTYPLTLTPYSIATIDGFFTKTNKAQGMNYMIKDAENAQLPSPSQCALIQDGNSSFYMSDVPRTMKTISERTFKSLPAAAETVFSTDT</sequence>
<proteinExistence type="predicted"/>
<protein>
    <submittedName>
        <fullName evidence="1">Uncharacterized protein</fullName>
    </submittedName>
</protein>
<reference evidence="1" key="1">
    <citation type="journal article" date="2023" name="Science">
        <title>Genome structures resolve the early diversification of teleost fishes.</title>
        <authorList>
            <person name="Parey E."/>
            <person name="Louis A."/>
            <person name="Montfort J."/>
            <person name="Bouchez O."/>
            <person name="Roques C."/>
            <person name="Iampietro C."/>
            <person name="Lluch J."/>
            <person name="Castinel A."/>
            <person name="Donnadieu C."/>
            <person name="Desvignes T."/>
            <person name="Floi Bucao C."/>
            <person name="Jouanno E."/>
            <person name="Wen M."/>
            <person name="Mejri S."/>
            <person name="Dirks R."/>
            <person name="Jansen H."/>
            <person name="Henkel C."/>
            <person name="Chen W.J."/>
            <person name="Zahm M."/>
            <person name="Cabau C."/>
            <person name="Klopp C."/>
            <person name="Thompson A.W."/>
            <person name="Robinson-Rechavi M."/>
            <person name="Braasch I."/>
            <person name="Lecointre G."/>
            <person name="Bobe J."/>
            <person name="Postlethwait J.H."/>
            <person name="Berthelot C."/>
            <person name="Roest Crollius H."/>
            <person name="Guiguen Y."/>
        </authorList>
    </citation>
    <scope>NUCLEOTIDE SEQUENCE</scope>
    <source>
        <strain evidence="1">NC1722</strain>
    </source>
</reference>
<name>A0AAD7T5Q8_9TELE</name>